<feature type="chain" id="PRO_5047023741" evidence="1">
    <location>
        <begin position="19"/>
        <end position="244"/>
    </location>
</feature>
<keyword evidence="1" id="KW-0732">Signal</keyword>
<evidence type="ECO:0000313" key="3">
    <source>
        <dbReference type="Proteomes" id="UP001348149"/>
    </source>
</evidence>
<evidence type="ECO:0000256" key="1">
    <source>
        <dbReference type="SAM" id="SignalP"/>
    </source>
</evidence>
<evidence type="ECO:0000313" key="2">
    <source>
        <dbReference type="EMBL" id="MEC3860218.1"/>
    </source>
</evidence>
<dbReference type="RefSeq" id="WP_326295846.1">
    <property type="nucleotide sequence ID" value="NZ_JAYLLH010000003.1"/>
</dbReference>
<organism evidence="2 3">
    <name type="scientific">Mesobacterium hydrothermale</name>
    <dbReference type="NCBI Taxonomy" id="3111907"/>
    <lineage>
        <taxon>Bacteria</taxon>
        <taxon>Pseudomonadati</taxon>
        <taxon>Pseudomonadota</taxon>
        <taxon>Alphaproteobacteria</taxon>
        <taxon>Rhodobacterales</taxon>
        <taxon>Roseobacteraceae</taxon>
        <taxon>Mesobacterium</taxon>
    </lineage>
</organism>
<comment type="caution">
    <text evidence="2">The sequence shown here is derived from an EMBL/GenBank/DDBJ whole genome shotgun (WGS) entry which is preliminary data.</text>
</comment>
<dbReference type="Proteomes" id="UP001348149">
    <property type="component" value="Unassembled WGS sequence"/>
</dbReference>
<sequence length="244" mass="26368">MKRLLLVCALAGSSPVAAQDSGFYPSEICQHVLDRASDVDKLILAAWVSGYLDHRHGASRIVDLDNMKVVLRNLNDICGRNPQATILQLVEASTPGDANTPGSAAHAKAMLAGFLAVGADTAALTAGIKPTEDDIRRVFLPPLADRLVPYYAALFTPDVQIRPKPGQTELRVIRATTTNFKRGDPVLKDFPPEYADLTDQMLPGIPIVRFAFVAAGSNQGTVYDALVFVGGRWVFMPSPWQALD</sequence>
<feature type="signal peptide" evidence="1">
    <location>
        <begin position="1"/>
        <end position="18"/>
    </location>
</feature>
<name>A0ABU6HCM7_9RHOB</name>
<accession>A0ABU6HCM7</accession>
<proteinExistence type="predicted"/>
<reference evidence="2 3" key="1">
    <citation type="submission" date="2024-01" db="EMBL/GenBank/DDBJ databases">
        <title>Mesobacterium rodlantinim sp. nov., isolated from shallow sea hydrothermal systems off Kueishantao Island.</title>
        <authorList>
            <person name="Su Z."/>
            <person name="Tang K."/>
        </authorList>
    </citation>
    <scope>NUCLEOTIDE SEQUENCE [LARGE SCALE GENOMIC DNA]</scope>
    <source>
        <strain evidence="2 3">TK19101</strain>
    </source>
</reference>
<protein>
    <submittedName>
        <fullName evidence="2">Uncharacterized protein</fullName>
    </submittedName>
</protein>
<keyword evidence="3" id="KW-1185">Reference proteome</keyword>
<gene>
    <name evidence="2" type="ORF">VK792_02895</name>
</gene>
<dbReference type="EMBL" id="JAYLLH010000003">
    <property type="protein sequence ID" value="MEC3860218.1"/>
    <property type="molecule type" value="Genomic_DNA"/>
</dbReference>